<dbReference type="AlphaFoldDB" id="A0A926N9I4"/>
<proteinExistence type="predicted"/>
<reference evidence="2" key="1">
    <citation type="submission" date="2020-09" db="EMBL/GenBank/DDBJ databases">
        <title>A novel bacterium of genus Bacillus, isolated from South China Sea.</title>
        <authorList>
            <person name="Huang H."/>
            <person name="Mo K."/>
            <person name="Hu Y."/>
        </authorList>
    </citation>
    <scope>NUCLEOTIDE SEQUENCE</scope>
    <source>
        <strain evidence="2">IB182487</strain>
    </source>
</reference>
<sequence length="255" mass="29572">MIRESLYFTFDGRKSSDFGILNISINAGLFEEQLFSNRSIREFTIRGRNKPYFIEVEKEPKTIPMSFAFEDKYNDRLIRNIVQWLNVDYYKPLAFSENLDIVFYAMPVGDNSLIHNGLKQGYVNLNMRCDSPNGYGRDIATPLYTTTSPTFKGTVIIDNLGDEKICPNIYIEKIGNGDLTIENYAIADNTFKFTGLIDKEIIKIDSENEIIETNIPNTFRYDNFNDNHLVLQTGKNILHITGDCKIKFHYRFKYL</sequence>
<dbReference type="NCBIfam" id="TIGR01633">
    <property type="entry name" value="phi3626_gp14_N"/>
    <property type="match status" value="1"/>
</dbReference>
<evidence type="ECO:0000313" key="2">
    <source>
        <dbReference type="EMBL" id="MBD1379229.1"/>
    </source>
</evidence>
<organism evidence="2 3">
    <name type="scientific">Metabacillus arenae</name>
    <dbReference type="NCBI Taxonomy" id="2771434"/>
    <lineage>
        <taxon>Bacteria</taxon>
        <taxon>Bacillati</taxon>
        <taxon>Bacillota</taxon>
        <taxon>Bacilli</taxon>
        <taxon>Bacillales</taxon>
        <taxon>Bacillaceae</taxon>
        <taxon>Metabacillus</taxon>
    </lineage>
</organism>
<dbReference type="Pfam" id="PF20753">
    <property type="entry name" value="DUF6558_C"/>
    <property type="match status" value="1"/>
</dbReference>
<dbReference type="EMBL" id="JACXAI010000002">
    <property type="protein sequence ID" value="MBD1379229.1"/>
    <property type="molecule type" value="Genomic_DNA"/>
</dbReference>
<feature type="domain" description="Phage tail-like C-terminal" evidence="1">
    <location>
        <begin position="162"/>
        <end position="250"/>
    </location>
</feature>
<evidence type="ECO:0000313" key="3">
    <source>
        <dbReference type="Proteomes" id="UP000626844"/>
    </source>
</evidence>
<dbReference type="Proteomes" id="UP000626844">
    <property type="component" value="Unassembled WGS sequence"/>
</dbReference>
<comment type="caution">
    <text evidence="2">The sequence shown here is derived from an EMBL/GenBank/DDBJ whole genome shotgun (WGS) entry which is preliminary data.</text>
</comment>
<dbReference type="InterPro" id="IPR048276">
    <property type="entry name" value="Phage_tail-like_C"/>
</dbReference>
<accession>A0A926N9I4</accession>
<dbReference type="InterPro" id="IPR006520">
    <property type="entry name" value="Dit_BPSPP_N"/>
</dbReference>
<dbReference type="RefSeq" id="WP_191155643.1">
    <property type="nucleotide sequence ID" value="NZ_JACXAI010000002.1"/>
</dbReference>
<name>A0A926N9I4_9BACI</name>
<evidence type="ECO:0000259" key="1">
    <source>
        <dbReference type="Pfam" id="PF20753"/>
    </source>
</evidence>
<protein>
    <submittedName>
        <fullName evidence="2">Phage tail family protein</fullName>
    </submittedName>
</protein>
<dbReference type="Gene3D" id="2.40.30.200">
    <property type="match status" value="1"/>
</dbReference>
<keyword evidence="3" id="KW-1185">Reference proteome</keyword>
<gene>
    <name evidence="2" type="ORF">IC621_03200</name>
</gene>